<protein>
    <submittedName>
        <fullName evidence="1">Uncharacterized protein</fullName>
    </submittedName>
</protein>
<gene>
    <name evidence="1" type="ORF">BD821_1212</name>
</gene>
<evidence type="ECO:0000313" key="2">
    <source>
        <dbReference type="Proteomes" id="UP000239863"/>
    </source>
</evidence>
<dbReference type="AlphaFoldDB" id="A0A2S6FUW1"/>
<sequence length="38" mass="4362">MYRETISFNKDLINNNVIKLNKKKPISNIRGIGPMSIT</sequence>
<evidence type="ECO:0000313" key="1">
    <source>
        <dbReference type="EMBL" id="PPK44956.1"/>
    </source>
</evidence>
<comment type="caution">
    <text evidence="1">The sequence shown here is derived from an EMBL/GenBank/DDBJ whole genome shotgun (WGS) entry which is preliminary data.</text>
</comment>
<name>A0A2S6FUW1_9CLOT</name>
<organism evidence="1 2">
    <name type="scientific">Clostridium algidicarnis DSM 15099</name>
    <dbReference type="NCBI Taxonomy" id="1121295"/>
    <lineage>
        <taxon>Bacteria</taxon>
        <taxon>Bacillati</taxon>
        <taxon>Bacillota</taxon>
        <taxon>Clostridia</taxon>
        <taxon>Eubacteriales</taxon>
        <taxon>Clostridiaceae</taxon>
        <taxon>Clostridium</taxon>
    </lineage>
</organism>
<proteinExistence type="predicted"/>
<accession>A0A2S6FUW1</accession>
<dbReference type="EMBL" id="PTIS01000021">
    <property type="protein sequence ID" value="PPK44956.1"/>
    <property type="molecule type" value="Genomic_DNA"/>
</dbReference>
<dbReference type="Proteomes" id="UP000239863">
    <property type="component" value="Unassembled WGS sequence"/>
</dbReference>
<reference evidence="1 2" key="1">
    <citation type="submission" date="2018-02" db="EMBL/GenBank/DDBJ databases">
        <title>Genomic Encyclopedia of Archaeal and Bacterial Type Strains, Phase II (KMG-II): from individual species to whole genera.</title>
        <authorList>
            <person name="Goeker M."/>
        </authorList>
    </citation>
    <scope>NUCLEOTIDE SEQUENCE [LARGE SCALE GENOMIC DNA]</scope>
    <source>
        <strain evidence="1 2">DSM 15099</strain>
    </source>
</reference>